<dbReference type="GO" id="GO:0070180">
    <property type="term" value="F:large ribosomal subunit rRNA binding"/>
    <property type="evidence" value="ECO:0007669"/>
    <property type="project" value="EnsemblFungi"/>
</dbReference>
<evidence type="ECO:0000313" key="10">
    <source>
        <dbReference type="EMBL" id="ODQ70876.1"/>
    </source>
</evidence>
<dbReference type="InterPro" id="IPR001680">
    <property type="entry name" value="WD40_rpt"/>
</dbReference>
<dbReference type="Proteomes" id="UP000094385">
    <property type="component" value="Unassembled WGS sequence"/>
</dbReference>
<dbReference type="SUPFAM" id="SSF50978">
    <property type="entry name" value="WD40 repeat-like"/>
    <property type="match status" value="1"/>
</dbReference>
<feature type="compositionally biased region" description="Acidic residues" evidence="8">
    <location>
        <begin position="130"/>
        <end position="141"/>
    </location>
</feature>
<keyword evidence="5 6" id="KW-0539">Nucleus</keyword>
<evidence type="ECO:0000256" key="5">
    <source>
        <dbReference type="ARBA" id="ARBA00023242"/>
    </source>
</evidence>
<comment type="function">
    <text evidence="6">Component of the NOP7 complex, which is required for maturation of the 25S and 5.8S ribosomal RNAs and formation of the 60S ribosome.</text>
</comment>
<reference evidence="10 11" key="1">
    <citation type="journal article" date="2016" name="Proc. Natl. Acad. Sci. U.S.A.">
        <title>Comparative genomics of biotechnologically important yeasts.</title>
        <authorList>
            <person name="Riley R."/>
            <person name="Haridas S."/>
            <person name="Wolfe K.H."/>
            <person name="Lopes M.R."/>
            <person name="Hittinger C.T."/>
            <person name="Goeker M."/>
            <person name="Salamov A.A."/>
            <person name="Wisecaver J.H."/>
            <person name="Long T.M."/>
            <person name="Calvey C.H."/>
            <person name="Aerts A.L."/>
            <person name="Barry K.W."/>
            <person name="Choi C."/>
            <person name="Clum A."/>
            <person name="Coughlan A.Y."/>
            <person name="Deshpande S."/>
            <person name="Douglass A.P."/>
            <person name="Hanson S.J."/>
            <person name="Klenk H.-P."/>
            <person name="LaButti K.M."/>
            <person name="Lapidus A."/>
            <person name="Lindquist E.A."/>
            <person name="Lipzen A.M."/>
            <person name="Meier-Kolthoff J.P."/>
            <person name="Ohm R.A."/>
            <person name="Otillar R.P."/>
            <person name="Pangilinan J.L."/>
            <person name="Peng Y."/>
            <person name="Rokas A."/>
            <person name="Rosa C.A."/>
            <person name="Scheuner C."/>
            <person name="Sibirny A.A."/>
            <person name="Slot J.C."/>
            <person name="Stielow J.B."/>
            <person name="Sun H."/>
            <person name="Kurtzman C.P."/>
            <person name="Blackwell M."/>
            <person name="Grigoriev I.V."/>
            <person name="Jeffries T.W."/>
        </authorList>
    </citation>
    <scope>NUCLEOTIDE SEQUENCE [LARGE SCALE GENOMIC DNA]</scope>
    <source>
        <strain evidence="10 11">NRRL Y-11557</strain>
    </source>
</reference>
<feature type="compositionally biased region" description="Polar residues" evidence="8">
    <location>
        <begin position="17"/>
        <end position="30"/>
    </location>
</feature>
<protein>
    <recommendedName>
        <fullName evidence="6">Ribosome biogenesis protein ERB1</fullName>
    </recommendedName>
    <alternativeName>
        <fullName evidence="6">Eukaryotic ribosome biogenesis protein 1</fullName>
    </alternativeName>
</protein>
<comment type="subunit">
    <text evidence="6">Component of the NOP7 complex, composed of ERB1, NOP7 and YTM1. Within the NOP7 complex ERB1 appears to interact directly with NOP7 and YTM1. The NOP7 complex also associates with the 66S pre-ribosome.</text>
</comment>
<evidence type="ECO:0000256" key="6">
    <source>
        <dbReference type="HAMAP-Rule" id="MF_03027"/>
    </source>
</evidence>
<gene>
    <name evidence="6" type="primary">ERB1</name>
    <name evidence="10" type="ORF">LIPSTDRAFT_74370</name>
</gene>
<evidence type="ECO:0000256" key="1">
    <source>
        <dbReference type="ARBA" id="ARBA00022517"/>
    </source>
</evidence>
<feature type="compositionally biased region" description="Low complexity" evidence="8">
    <location>
        <begin position="158"/>
        <end position="175"/>
    </location>
</feature>
<dbReference type="PANTHER" id="PTHR17605">
    <property type="entry name" value="RIBOSOME BIOGENESIS PROTEIN BOP1 BLOCK OF PROLIFERATION 1 PROTEIN"/>
    <property type="match status" value="1"/>
</dbReference>
<dbReference type="GO" id="GO:0000463">
    <property type="term" value="P:maturation of LSU-rRNA from tricistronic rRNA transcript (SSU-rRNA, 5.8S rRNA, LSU-rRNA)"/>
    <property type="evidence" value="ECO:0007669"/>
    <property type="project" value="UniProtKB-UniRule"/>
</dbReference>
<dbReference type="OrthoDB" id="5571054at2759"/>
<evidence type="ECO:0000313" key="11">
    <source>
        <dbReference type="Proteomes" id="UP000094385"/>
    </source>
</evidence>
<dbReference type="AlphaFoldDB" id="A0A1E3PZR6"/>
<dbReference type="InterPro" id="IPR036322">
    <property type="entry name" value="WD40_repeat_dom_sf"/>
</dbReference>
<accession>A0A1E3PZR6</accession>
<dbReference type="Gene3D" id="2.130.10.10">
    <property type="entry name" value="YVTN repeat-like/Quinoprotein amine dehydrogenase"/>
    <property type="match status" value="1"/>
</dbReference>
<dbReference type="PANTHER" id="PTHR17605:SF0">
    <property type="entry name" value="RIBOSOME BIOGENESIS PROTEIN BOP1"/>
    <property type="match status" value="1"/>
</dbReference>
<dbReference type="SMART" id="SM00320">
    <property type="entry name" value="WD40"/>
    <property type="match status" value="5"/>
</dbReference>
<keyword evidence="3 7" id="KW-0853">WD repeat</keyword>
<dbReference type="InterPro" id="IPR015943">
    <property type="entry name" value="WD40/YVTN_repeat-like_dom_sf"/>
</dbReference>
<dbReference type="PROSITE" id="PS50082">
    <property type="entry name" value="WD_REPEATS_2"/>
    <property type="match status" value="2"/>
</dbReference>
<proteinExistence type="inferred from homology"/>
<dbReference type="GO" id="GO:0070545">
    <property type="term" value="C:PeBoW complex"/>
    <property type="evidence" value="ECO:0007669"/>
    <property type="project" value="EnsemblFungi"/>
</dbReference>
<evidence type="ECO:0000256" key="8">
    <source>
        <dbReference type="SAM" id="MobiDB-lite"/>
    </source>
</evidence>
<comment type="subcellular location">
    <subcellularLocation>
        <location evidence="6">Nucleus</location>
        <location evidence="6">Nucleolus</location>
    </subcellularLocation>
    <subcellularLocation>
        <location evidence="6">Nucleus</location>
        <location evidence="6">Nucleoplasm</location>
    </subcellularLocation>
</comment>
<name>A0A1E3PZR6_LIPST</name>
<dbReference type="Pfam" id="PF00400">
    <property type="entry name" value="WD40"/>
    <property type="match status" value="3"/>
</dbReference>
<comment type="similarity">
    <text evidence="6">Belongs to the WD repeat BOP1/ERB1 family.</text>
</comment>
<dbReference type="SMART" id="SM01035">
    <property type="entry name" value="BOP1NT"/>
    <property type="match status" value="1"/>
</dbReference>
<dbReference type="GO" id="GO:0030687">
    <property type="term" value="C:preribosome, large subunit precursor"/>
    <property type="evidence" value="ECO:0007669"/>
    <property type="project" value="UniProtKB-UniRule"/>
</dbReference>
<dbReference type="STRING" id="675824.A0A1E3PZR6"/>
<feature type="compositionally biased region" description="Acidic residues" evidence="8">
    <location>
        <begin position="101"/>
        <end position="121"/>
    </location>
</feature>
<keyword evidence="1 6" id="KW-0690">Ribosome biogenesis</keyword>
<evidence type="ECO:0000256" key="3">
    <source>
        <dbReference type="ARBA" id="ARBA00022574"/>
    </source>
</evidence>
<keyword evidence="11" id="KW-1185">Reference proteome</keyword>
<dbReference type="InterPro" id="IPR012953">
    <property type="entry name" value="BOP1_N_dom"/>
</dbReference>
<dbReference type="GO" id="GO:0005654">
    <property type="term" value="C:nucleoplasm"/>
    <property type="evidence" value="ECO:0007669"/>
    <property type="project" value="UniProtKB-SubCell"/>
</dbReference>
<dbReference type="InterPro" id="IPR028598">
    <property type="entry name" value="BOP1/Erb1"/>
</dbReference>
<dbReference type="FunFam" id="2.130.10.10:FF:000061">
    <property type="entry name" value="Ribosome biogenesis protein BOP1 homolog"/>
    <property type="match status" value="1"/>
</dbReference>
<sequence>MAKRKLAGPKKPAAKPQTSAQSTGNQQGSKLANVKGRAPRLLINDEDEDNEDEDEDGYIDDEAEEAEEDELEDESDLEEYDGEDGISEQFEGLLDGAISDSESEDNAGDEASEGDGEENNAGEEGIFFGEDVENEEHEDVAEVITNSVSDDDEEAEYLSKYSAASEAESLSSISSDQDDSMVAYYTTGADGKPRPIYHEIDPHYSSDDSDLEDMNTIGNVPLSAYDEYPHIGYDINGKRIMRPATGSALDSLLDSIEVPEGWTGLIDKESGADLKLTKDELELVKKIQLGENAGDVNPYESTIEWFSSKTEIMPLSAAPEPKRRFVPSRHEAKRIIKIVKAIREGRIVPNKPKVRPEDEQPVYDLWADDLQEQQPHVMHIPAPKVAKPTNDESYNPPEEYLPSEEEITAWNETDAMDRERDYLPRKFSSLRTVPRYENFVRERFERSLDLYLAPRVRKNKLNIDPDSLLPKLPSPQDLRPFPIKCSVTYRGHKGRVRAVSIDSSGLWLATGGDDGTVRIWEVLTGREIWKATVGDDDEAVQSVEWSPVKDSGILAASAGEKIFLCLPPIFDDETEVTGQELLAAGWGYAAQPAPVEHINKERQCNWIKPSTKLASQGVDVVIVCRKTVKQIAWHRRGDYFTGVSPDGANMAVLVHQISKHNTQSPFRKSKGIIQRAQFHPFKPMLYVATQRYVRIYDLSTQSLTKALQPGARWLSSFDIHPQGDNVITGSYDKRVTWHDLDLSTKPYRTLRYHTRAVRDVRFHTRLPLFCSGSDDGYINVFHGTVYDDLLRNPLLVPLKVLKGHTVVQSLGVLKVAWHPKEAWLFSVGADGTAKLWTS</sequence>
<feature type="repeat" description="WD" evidence="7">
    <location>
        <begin position="489"/>
        <end position="530"/>
    </location>
</feature>
<dbReference type="GO" id="GO:0000466">
    <property type="term" value="P:maturation of 5.8S rRNA from tricistronic rRNA transcript (SSU-rRNA, 5.8S rRNA, LSU-rRNA)"/>
    <property type="evidence" value="ECO:0007669"/>
    <property type="project" value="UniProtKB-UniRule"/>
</dbReference>
<evidence type="ECO:0000259" key="9">
    <source>
        <dbReference type="SMART" id="SM01035"/>
    </source>
</evidence>
<keyword evidence="4" id="KW-0677">Repeat</keyword>
<evidence type="ECO:0000256" key="2">
    <source>
        <dbReference type="ARBA" id="ARBA00022552"/>
    </source>
</evidence>
<evidence type="ECO:0000256" key="4">
    <source>
        <dbReference type="ARBA" id="ARBA00022737"/>
    </source>
</evidence>
<dbReference type="HAMAP" id="MF_03027">
    <property type="entry name" value="BOP1"/>
    <property type="match status" value="1"/>
</dbReference>
<feature type="compositionally biased region" description="Acidic residues" evidence="8">
    <location>
        <begin position="44"/>
        <end position="86"/>
    </location>
</feature>
<feature type="domain" description="BOP1 N-terminal" evidence="9">
    <location>
        <begin position="225"/>
        <end position="482"/>
    </location>
</feature>
<dbReference type="InterPro" id="IPR019775">
    <property type="entry name" value="WD40_repeat_CS"/>
</dbReference>
<dbReference type="GO" id="GO:0043021">
    <property type="term" value="F:ribonucleoprotein complex binding"/>
    <property type="evidence" value="ECO:0007669"/>
    <property type="project" value="UniProtKB-UniRule"/>
</dbReference>
<organism evidence="10 11">
    <name type="scientific">Lipomyces starkeyi NRRL Y-11557</name>
    <dbReference type="NCBI Taxonomy" id="675824"/>
    <lineage>
        <taxon>Eukaryota</taxon>
        <taxon>Fungi</taxon>
        <taxon>Dikarya</taxon>
        <taxon>Ascomycota</taxon>
        <taxon>Saccharomycotina</taxon>
        <taxon>Lipomycetes</taxon>
        <taxon>Lipomycetales</taxon>
        <taxon>Lipomycetaceae</taxon>
        <taxon>Lipomyces</taxon>
    </lineage>
</organism>
<feature type="repeat" description="WD" evidence="7">
    <location>
        <begin position="812"/>
        <end position="838"/>
    </location>
</feature>
<keyword evidence="2 6" id="KW-0698">rRNA processing</keyword>
<dbReference type="PROSITE" id="PS00678">
    <property type="entry name" value="WD_REPEATS_1"/>
    <property type="match status" value="1"/>
</dbReference>
<feature type="region of interest" description="Disordered" evidence="8">
    <location>
        <begin position="1"/>
        <end position="177"/>
    </location>
</feature>
<dbReference type="EMBL" id="KV454299">
    <property type="protein sequence ID" value="ODQ70876.1"/>
    <property type="molecule type" value="Genomic_DNA"/>
</dbReference>
<evidence type="ECO:0000256" key="7">
    <source>
        <dbReference type="PROSITE-ProRule" id="PRU00221"/>
    </source>
</evidence>
<dbReference type="PROSITE" id="PS50294">
    <property type="entry name" value="WD_REPEATS_REGION"/>
    <property type="match status" value="2"/>
</dbReference>
<dbReference type="Pfam" id="PF08145">
    <property type="entry name" value="BOP1NT"/>
    <property type="match status" value="1"/>
</dbReference>